<protein>
    <submittedName>
        <fullName evidence="2">Uncharacterized protein</fullName>
    </submittedName>
</protein>
<accession>A0A394D9G1</accession>
<feature type="compositionally biased region" description="Basic residues" evidence="1">
    <location>
        <begin position="43"/>
        <end position="56"/>
    </location>
</feature>
<evidence type="ECO:0000313" key="3">
    <source>
        <dbReference type="Proteomes" id="UP000188354"/>
    </source>
</evidence>
<dbReference type="EMBL" id="MLAU01003941">
    <property type="protein sequence ID" value="OIW19903.1"/>
    <property type="molecule type" value="Genomic_DNA"/>
</dbReference>
<sequence>MAITQTDQTVLGPHRTASNSKYIFLITNKFTLKWPQSQESRPHFNKTRVKHMPTSL</sequence>
<evidence type="ECO:0000313" key="2">
    <source>
        <dbReference type="EMBL" id="OIW19903.1"/>
    </source>
</evidence>
<name>A0A394D9G1_LUPAN</name>
<proteinExistence type="predicted"/>
<gene>
    <name evidence="2" type="ORF">TanjilG_28774</name>
</gene>
<evidence type="ECO:0000256" key="1">
    <source>
        <dbReference type="SAM" id="MobiDB-lite"/>
    </source>
</evidence>
<comment type="caution">
    <text evidence="2">The sequence shown here is derived from an EMBL/GenBank/DDBJ whole genome shotgun (WGS) entry which is preliminary data.</text>
</comment>
<dbReference type="Proteomes" id="UP000188354">
    <property type="component" value="Unassembled WGS sequence"/>
</dbReference>
<keyword evidence="3" id="KW-1185">Reference proteome</keyword>
<dbReference type="Gramene" id="OIW19903">
    <property type="protein sequence ID" value="OIW19903"/>
    <property type="gene ID" value="TanjilG_28774"/>
</dbReference>
<dbReference type="AlphaFoldDB" id="A0A394D9G1"/>
<organism evidence="2 3">
    <name type="scientific">Lupinus angustifolius</name>
    <name type="common">Narrow-leaved blue lupine</name>
    <dbReference type="NCBI Taxonomy" id="3871"/>
    <lineage>
        <taxon>Eukaryota</taxon>
        <taxon>Viridiplantae</taxon>
        <taxon>Streptophyta</taxon>
        <taxon>Embryophyta</taxon>
        <taxon>Tracheophyta</taxon>
        <taxon>Spermatophyta</taxon>
        <taxon>Magnoliopsida</taxon>
        <taxon>eudicotyledons</taxon>
        <taxon>Gunneridae</taxon>
        <taxon>Pentapetalae</taxon>
        <taxon>rosids</taxon>
        <taxon>fabids</taxon>
        <taxon>Fabales</taxon>
        <taxon>Fabaceae</taxon>
        <taxon>Papilionoideae</taxon>
        <taxon>50 kb inversion clade</taxon>
        <taxon>genistoids sensu lato</taxon>
        <taxon>core genistoids</taxon>
        <taxon>Genisteae</taxon>
        <taxon>Lupinus</taxon>
    </lineage>
</organism>
<feature type="region of interest" description="Disordered" evidence="1">
    <location>
        <begin position="37"/>
        <end position="56"/>
    </location>
</feature>
<reference evidence="2 3" key="1">
    <citation type="journal article" date="2017" name="Plant Biotechnol. J.">
        <title>A comprehensive draft genome sequence for lupin (Lupinus angustifolius), an emerging health food: insights into plant-microbe interactions and legume evolution.</title>
        <authorList>
            <person name="Hane J.K."/>
            <person name="Ming Y."/>
            <person name="Kamphuis L.G."/>
            <person name="Nelson M.N."/>
            <person name="Garg G."/>
            <person name="Atkins C.A."/>
            <person name="Bayer P.E."/>
            <person name="Bravo A."/>
            <person name="Bringans S."/>
            <person name="Cannon S."/>
            <person name="Edwards D."/>
            <person name="Foley R."/>
            <person name="Gao L.L."/>
            <person name="Harrison M.J."/>
            <person name="Huang W."/>
            <person name="Hurgobin B."/>
            <person name="Li S."/>
            <person name="Liu C.W."/>
            <person name="McGrath A."/>
            <person name="Morahan G."/>
            <person name="Murray J."/>
            <person name="Weller J."/>
            <person name="Jian J."/>
            <person name="Singh K.B."/>
        </authorList>
    </citation>
    <scope>NUCLEOTIDE SEQUENCE [LARGE SCALE GENOMIC DNA]</scope>
    <source>
        <strain evidence="3">cv. Tanjil</strain>
        <tissue evidence="2">Whole plant</tissue>
    </source>
</reference>